<reference evidence="1" key="1">
    <citation type="journal article" date="2019" name="bioRxiv">
        <title>The Genome of the Zebra Mussel, Dreissena polymorpha: A Resource for Invasive Species Research.</title>
        <authorList>
            <person name="McCartney M.A."/>
            <person name="Auch B."/>
            <person name="Kono T."/>
            <person name="Mallez S."/>
            <person name="Zhang Y."/>
            <person name="Obille A."/>
            <person name="Becker A."/>
            <person name="Abrahante J.E."/>
            <person name="Garbe J."/>
            <person name="Badalamenti J.P."/>
            <person name="Herman A."/>
            <person name="Mangelson H."/>
            <person name="Liachko I."/>
            <person name="Sullivan S."/>
            <person name="Sone E.D."/>
            <person name="Koren S."/>
            <person name="Silverstein K.A.T."/>
            <person name="Beckman K.B."/>
            <person name="Gohl D.M."/>
        </authorList>
    </citation>
    <scope>NUCLEOTIDE SEQUENCE</scope>
    <source>
        <strain evidence="1">Duluth1</strain>
        <tissue evidence="1">Whole animal</tissue>
    </source>
</reference>
<evidence type="ECO:0000313" key="2">
    <source>
        <dbReference type="Proteomes" id="UP000828390"/>
    </source>
</evidence>
<organism evidence="1 2">
    <name type="scientific">Dreissena polymorpha</name>
    <name type="common">Zebra mussel</name>
    <name type="synonym">Mytilus polymorpha</name>
    <dbReference type="NCBI Taxonomy" id="45954"/>
    <lineage>
        <taxon>Eukaryota</taxon>
        <taxon>Metazoa</taxon>
        <taxon>Spiralia</taxon>
        <taxon>Lophotrochozoa</taxon>
        <taxon>Mollusca</taxon>
        <taxon>Bivalvia</taxon>
        <taxon>Autobranchia</taxon>
        <taxon>Heteroconchia</taxon>
        <taxon>Euheterodonta</taxon>
        <taxon>Imparidentia</taxon>
        <taxon>Neoheterodontei</taxon>
        <taxon>Myida</taxon>
        <taxon>Dreissenoidea</taxon>
        <taxon>Dreissenidae</taxon>
        <taxon>Dreissena</taxon>
    </lineage>
</organism>
<comment type="caution">
    <text evidence="1">The sequence shown here is derived from an EMBL/GenBank/DDBJ whole genome shotgun (WGS) entry which is preliminary data.</text>
</comment>
<dbReference type="AlphaFoldDB" id="A0A9D4DKU0"/>
<dbReference type="Proteomes" id="UP000828390">
    <property type="component" value="Unassembled WGS sequence"/>
</dbReference>
<dbReference type="EMBL" id="JAIWYP010000010">
    <property type="protein sequence ID" value="KAH3750170.1"/>
    <property type="molecule type" value="Genomic_DNA"/>
</dbReference>
<evidence type="ECO:0000313" key="1">
    <source>
        <dbReference type="EMBL" id="KAH3750170.1"/>
    </source>
</evidence>
<proteinExistence type="predicted"/>
<keyword evidence="2" id="KW-1185">Reference proteome</keyword>
<protein>
    <submittedName>
        <fullName evidence="1">Uncharacterized protein</fullName>
    </submittedName>
</protein>
<reference evidence="1" key="2">
    <citation type="submission" date="2020-11" db="EMBL/GenBank/DDBJ databases">
        <authorList>
            <person name="McCartney M.A."/>
            <person name="Auch B."/>
            <person name="Kono T."/>
            <person name="Mallez S."/>
            <person name="Becker A."/>
            <person name="Gohl D.M."/>
            <person name="Silverstein K.A.T."/>
            <person name="Koren S."/>
            <person name="Bechman K.B."/>
            <person name="Herman A."/>
            <person name="Abrahante J.E."/>
            <person name="Garbe J."/>
        </authorList>
    </citation>
    <scope>NUCLEOTIDE SEQUENCE</scope>
    <source>
        <strain evidence="1">Duluth1</strain>
        <tissue evidence="1">Whole animal</tissue>
    </source>
</reference>
<accession>A0A9D4DKU0</accession>
<sequence length="153" mass="17294">MVYTAIWRASSSYPYLYSYKVSMKSAKALPMYGSGHKSAGRTDGKTDGKTDGWTDNAITKSIRLWRGITSFALSGNEFRAAIIEGKKECWYKEVLVRAPSKWDELRNDLVDRSPTESGDSEDKYSGLRPLTILKKRMGLCLDLLVPRVSQPFR</sequence>
<gene>
    <name evidence="1" type="ORF">DPMN_184689</name>
</gene>
<name>A0A9D4DKU0_DREPO</name>